<feature type="repeat" description="ANK" evidence="3">
    <location>
        <begin position="72"/>
        <end position="99"/>
    </location>
</feature>
<keyword evidence="2 3" id="KW-0040">ANK repeat</keyword>
<evidence type="ECO:0000256" key="3">
    <source>
        <dbReference type="PROSITE-ProRule" id="PRU00023"/>
    </source>
</evidence>
<organism evidence="4 5">
    <name type="scientific">Hibiscus sabdariffa</name>
    <name type="common">roselle</name>
    <dbReference type="NCBI Taxonomy" id="183260"/>
    <lineage>
        <taxon>Eukaryota</taxon>
        <taxon>Viridiplantae</taxon>
        <taxon>Streptophyta</taxon>
        <taxon>Embryophyta</taxon>
        <taxon>Tracheophyta</taxon>
        <taxon>Spermatophyta</taxon>
        <taxon>Magnoliopsida</taxon>
        <taxon>eudicotyledons</taxon>
        <taxon>Gunneridae</taxon>
        <taxon>Pentapetalae</taxon>
        <taxon>rosids</taxon>
        <taxon>malvids</taxon>
        <taxon>Malvales</taxon>
        <taxon>Malvaceae</taxon>
        <taxon>Malvoideae</taxon>
        <taxon>Hibiscus</taxon>
    </lineage>
</organism>
<evidence type="ECO:0008006" key="6">
    <source>
        <dbReference type="Google" id="ProtNLM"/>
    </source>
</evidence>
<dbReference type="PANTHER" id="PTHR24166">
    <property type="entry name" value="ROLLING PEBBLES, ISOFORM B"/>
    <property type="match status" value="1"/>
</dbReference>
<gene>
    <name evidence="4" type="ORF">V6N12_012951</name>
</gene>
<dbReference type="Pfam" id="PF12796">
    <property type="entry name" value="Ank_2"/>
    <property type="match status" value="1"/>
</dbReference>
<dbReference type="SUPFAM" id="SSF48403">
    <property type="entry name" value="Ankyrin repeat"/>
    <property type="match status" value="1"/>
</dbReference>
<keyword evidence="5" id="KW-1185">Reference proteome</keyword>
<dbReference type="PANTHER" id="PTHR24166:SF48">
    <property type="entry name" value="PROTEIN VAPYRIN"/>
    <property type="match status" value="1"/>
</dbReference>
<dbReference type="PROSITE" id="PS50088">
    <property type="entry name" value="ANK_REPEAT"/>
    <property type="match status" value="2"/>
</dbReference>
<dbReference type="SMART" id="SM00248">
    <property type="entry name" value="ANK"/>
    <property type="match status" value="2"/>
</dbReference>
<evidence type="ECO:0000256" key="1">
    <source>
        <dbReference type="ARBA" id="ARBA00022737"/>
    </source>
</evidence>
<dbReference type="EMBL" id="JBBPBM010000014">
    <property type="protein sequence ID" value="KAK8560148.1"/>
    <property type="molecule type" value="Genomic_DNA"/>
</dbReference>
<protein>
    <recommendedName>
        <fullName evidence="6">Ankyrin repeat protein</fullName>
    </recommendedName>
</protein>
<dbReference type="Proteomes" id="UP001472677">
    <property type="component" value="Unassembled WGS sequence"/>
</dbReference>
<keyword evidence="1" id="KW-0677">Repeat</keyword>
<feature type="repeat" description="ANK" evidence="3">
    <location>
        <begin position="100"/>
        <end position="124"/>
    </location>
</feature>
<dbReference type="InterPro" id="IPR050889">
    <property type="entry name" value="Dendritic_Spine_Reg/Scaffold"/>
</dbReference>
<dbReference type="PROSITE" id="PS50297">
    <property type="entry name" value="ANK_REP_REGION"/>
    <property type="match status" value="2"/>
</dbReference>
<dbReference type="InterPro" id="IPR002110">
    <property type="entry name" value="Ankyrin_rpt"/>
</dbReference>
<name>A0ABR2EFW6_9ROSI</name>
<evidence type="ECO:0000313" key="4">
    <source>
        <dbReference type="EMBL" id="KAK8560148.1"/>
    </source>
</evidence>
<comment type="caution">
    <text evidence="4">The sequence shown here is derived from an EMBL/GenBank/DDBJ whole genome shotgun (WGS) entry which is preliminary data.</text>
</comment>
<reference evidence="4 5" key="1">
    <citation type="journal article" date="2024" name="G3 (Bethesda)">
        <title>Genome assembly of Hibiscus sabdariffa L. provides insights into metabolisms of medicinal natural products.</title>
        <authorList>
            <person name="Kim T."/>
        </authorList>
    </citation>
    <scope>NUCLEOTIDE SEQUENCE [LARGE SCALE GENOMIC DNA]</scope>
    <source>
        <strain evidence="4">TK-2024</strain>
        <tissue evidence="4">Old leaves</tissue>
    </source>
</reference>
<accession>A0ABR2EFW6</accession>
<evidence type="ECO:0000313" key="5">
    <source>
        <dbReference type="Proteomes" id="UP001472677"/>
    </source>
</evidence>
<sequence length="168" mass="18597">MVPSGKASLDDLRRRFSKPRSHIFKDTTLPISFLSPHVIEHLISNNNKISDINIFLNKAIFGRFGNQLTLLLKYAVVSGKADLVRLLINRGGDVNHKDSNGRSLVSLAVEAGHLDVVNVLISSGWHVEVALLLIGRGAKANLKRLKGMCMWVTLESDGSKNHRCYQSL</sequence>
<dbReference type="InterPro" id="IPR036770">
    <property type="entry name" value="Ankyrin_rpt-contain_sf"/>
</dbReference>
<proteinExistence type="predicted"/>
<evidence type="ECO:0000256" key="2">
    <source>
        <dbReference type="ARBA" id="ARBA00023043"/>
    </source>
</evidence>
<dbReference type="Gene3D" id="1.25.40.20">
    <property type="entry name" value="Ankyrin repeat-containing domain"/>
    <property type="match status" value="1"/>
</dbReference>